<feature type="non-terminal residue" evidence="2">
    <location>
        <position position="1"/>
    </location>
</feature>
<accession>A0A382JZI4</accession>
<feature type="non-terminal residue" evidence="2">
    <location>
        <position position="28"/>
    </location>
</feature>
<name>A0A382JZI4_9ZZZZ</name>
<protein>
    <submittedName>
        <fullName evidence="2">Uncharacterized protein</fullName>
    </submittedName>
</protein>
<proteinExistence type="predicted"/>
<feature type="region of interest" description="Disordered" evidence="1">
    <location>
        <begin position="1"/>
        <end position="28"/>
    </location>
</feature>
<gene>
    <name evidence="2" type="ORF">METZ01_LOCUS270242</name>
</gene>
<reference evidence="2" key="1">
    <citation type="submission" date="2018-05" db="EMBL/GenBank/DDBJ databases">
        <authorList>
            <person name="Lanie J.A."/>
            <person name="Ng W.-L."/>
            <person name="Kazmierczak K.M."/>
            <person name="Andrzejewski T.M."/>
            <person name="Davidsen T.M."/>
            <person name="Wayne K.J."/>
            <person name="Tettelin H."/>
            <person name="Glass J.I."/>
            <person name="Rusch D."/>
            <person name="Podicherti R."/>
            <person name="Tsui H.-C.T."/>
            <person name="Winkler M.E."/>
        </authorList>
    </citation>
    <scope>NUCLEOTIDE SEQUENCE</scope>
</reference>
<dbReference type="AlphaFoldDB" id="A0A382JZI4"/>
<dbReference type="EMBL" id="UINC01077348">
    <property type="protein sequence ID" value="SVC17388.1"/>
    <property type="molecule type" value="Genomic_DNA"/>
</dbReference>
<evidence type="ECO:0000256" key="1">
    <source>
        <dbReference type="SAM" id="MobiDB-lite"/>
    </source>
</evidence>
<sequence length="28" mass="2605">RSASCPNSPSTAATRSTGGGSPPTNAAT</sequence>
<organism evidence="2">
    <name type="scientific">marine metagenome</name>
    <dbReference type="NCBI Taxonomy" id="408172"/>
    <lineage>
        <taxon>unclassified sequences</taxon>
        <taxon>metagenomes</taxon>
        <taxon>ecological metagenomes</taxon>
    </lineage>
</organism>
<evidence type="ECO:0000313" key="2">
    <source>
        <dbReference type="EMBL" id="SVC17388.1"/>
    </source>
</evidence>